<sequence>MYFSLQSSLVEKFVLPYIEPIIKEKSGYDVHIGHFSFDLLGHLHLQDITVKNPDTTLHMHSFDMVYDIWKLFDKNIVIRDIALKDISLFAHLHPLVGQTQPQTKQENNTTFSLQQILPLPFAFELEHFTIEPVHIDVDFSDATKQAHYKGDMYLKSAVLLENAKLSQRVVFDINNTSLSVIQHQKDQNVSLSLRDLALFFQVYGKSNLFEPLKSHLQWNFKQDMKNLSLALEQNQTNIKLTPLHLQLYLDGGFKESLVKNNLKLSLFPFRVQGRKDTLSFVATPSYFGDFNTTIGVEKQDKNFKFQPLQVAMQQDINAQNVTIKNNKQNLSFKKEQWKLTGEFIHHHINVRSKLSIYHLNTPLIQKQTTIHNKFAITTDTKLKKANITTALNVDSLSLIDFALVVKNQPKTLLLFPKIKLFVPQSLQQYKKEFKALQQVGDIDMDIQGDIQIHHNKNKLLDVNWSNQSTMPIQMDMTLTLHQQSKPKKGELKIQGPLVVRVVASRDKAYQTQLYLKSFDGVFYPPLQKPLPFDIWVQNSFDTTLRDIKSKGNIGINHQKFFAYDMAFLDKAYDFRLYLQSSLQTKTQWQAFLSQLQPLSKVGDINLESTLDVNLTHPLQTVQKLTKKDINTIGAKVQFDGVVQQKGTTQETLLFLQKPLAFSQNVQWHKGGMAFRGDYDIASLAIKKQLALQKVKLHMDIKADDGLHPHTVWAKIQGDGDGLKITQNKPLQLAPYIFPFGFDGKVHQNNNDIALQNVAFSFGDKLLEQTLHGMFSLDSKNLSMDGNTSIHLRKDLFGLGTFTNLWKV</sequence>
<protein>
    <submittedName>
        <fullName evidence="1">Uncharacterized protein</fullName>
    </submittedName>
</protein>
<reference evidence="1" key="1">
    <citation type="submission" date="2016-10" db="EMBL/GenBank/DDBJ databases">
        <authorList>
            <person name="de Groot N.N."/>
        </authorList>
    </citation>
    <scope>NUCLEOTIDE SEQUENCE</scope>
</reference>
<accession>A0A1W1D2S5</accession>
<dbReference type="EMBL" id="FPHP01000005">
    <property type="protein sequence ID" value="SFV74848.1"/>
    <property type="molecule type" value="Genomic_DNA"/>
</dbReference>
<gene>
    <name evidence="1" type="ORF">MNB_SM-3-192</name>
</gene>
<evidence type="ECO:0000313" key="1">
    <source>
        <dbReference type="EMBL" id="SFV74848.1"/>
    </source>
</evidence>
<proteinExistence type="predicted"/>
<dbReference type="AlphaFoldDB" id="A0A1W1D2S5"/>
<name>A0A1W1D2S5_9ZZZZ</name>
<organism evidence="1">
    <name type="scientific">hydrothermal vent metagenome</name>
    <dbReference type="NCBI Taxonomy" id="652676"/>
    <lineage>
        <taxon>unclassified sequences</taxon>
        <taxon>metagenomes</taxon>
        <taxon>ecological metagenomes</taxon>
    </lineage>
</organism>